<evidence type="ECO:0000313" key="6">
    <source>
        <dbReference type="Proteomes" id="UP000244248"/>
    </source>
</evidence>
<name>A0A2T5MH07_9GAMM</name>
<keyword evidence="2" id="KW-0238">DNA-binding</keyword>
<evidence type="ECO:0000256" key="3">
    <source>
        <dbReference type="ARBA" id="ARBA00023163"/>
    </source>
</evidence>
<dbReference type="Gene3D" id="1.25.40.10">
    <property type="entry name" value="Tetratricopeptide repeat domain"/>
    <property type="match status" value="1"/>
</dbReference>
<dbReference type="EMBL" id="QANS01000002">
    <property type="protein sequence ID" value="PTU31847.1"/>
    <property type="molecule type" value="Genomic_DNA"/>
</dbReference>
<reference evidence="5 6" key="1">
    <citation type="submission" date="2018-04" db="EMBL/GenBank/DDBJ databases">
        <title>Novel species isolated from glacier.</title>
        <authorList>
            <person name="Liu Q."/>
            <person name="Xin Y.-H."/>
        </authorList>
    </citation>
    <scope>NUCLEOTIDE SEQUENCE [LARGE SCALE GENOMIC DNA]</scope>
    <source>
        <strain evidence="5 6">GT1R17</strain>
    </source>
</reference>
<dbReference type="Proteomes" id="UP000244248">
    <property type="component" value="Unassembled WGS sequence"/>
</dbReference>
<dbReference type="RefSeq" id="WP_107939036.1">
    <property type="nucleotide sequence ID" value="NZ_QANS01000002.1"/>
</dbReference>
<sequence length="900" mass="101453">MSQSELPLIRTKLAPPRVGQSPVNREALVQILSAGRERKLTLVVGPAGCGKTTLLTQWRKELFLQGATVAWYNVSADDDDVHIGAYINESFRQAGIKINEEALPLYARSGGKAWKPLVASLVNDIQAHPHEVYFVIDDFHYISSFSVLKLIDRWLTVAPPNMHLVLGTRVRPPLALGQLQAADQITQLRFDELRFDIEETRRFVIAQGLTQLTQEQVHTLHDITDGWAAGLQLLAFSLRKQKVPQEWFERQGKLSLSQEESISAYLEQAVIEHLSEEELDFLTRISACRRFNRELCEVLSGNPRSAEFLNKFETENLFLIPIETSDPEPWYRFHRLFAQFLNARLERYDESARRKLHQLAGHWFAGKNLHVEAMRHAQAGDDPDFVVELIDRAARGMINGANFLQFLKWCEVVPRERLRTRLNTLLCAAWAQLSCSRVEEFDRTVADIETHPGLMRLELGIELQLLKAYRAMRVEDTAASIAIVEPMLSAAPPTNPFHALILFNIASMSFVQADEFERAREVARLRHRHEIPARPNYPKPLVDVVPGYSHLIEGNVHLAVSSLSPYLNEALRTTAFGADAAGMFLGYLLEVYYQAGELTQARNILAQHSDLIEAMGSADGVLYAGRVRARLQFLDGQREVANETLKRIEEYGYRQQLDRVVAWSLYEQLRIALFVGNVAATVDLQRRMAGLAVRYRDEKHSSRGEVVFANLLARAIVAFDQAEADECLEAIDIAAAAARDHRRQLWIARLGMMRSLILLRSNKEDEAIETGYEAVKLACELGMLRTLSEFGEYAQPLIQLLRAKKPNAAIAEYLESTTRSISGPKVVPKSVVVDKGQIELLSTREREVFDLLGKALSIKSIARGLDVSPGTVKWHLKNIYSKLGATSREDALSKARAQSS</sequence>
<dbReference type="InterPro" id="IPR059106">
    <property type="entry name" value="WHD_MalT"/>
</dbReference>
<accession>A0A2T5MH07</accession>
<dbReference type="CDD" id="cd06170">
    <property type="entry name" value="LuxR_C_like"/>
    <property type="match status" value="1"/>
</dbReference>
<dbReference type="InterPro" id="IPR000792">
    <property type="entry name" value="Tscrpt_reg_LuxR_C"/>
</dbReference>
<dbReference type="GO" id="GO:0006355">
    <property type="term" value="P:regulation of DNA-templated transcription"/>
    <property type="evidence" value="ECO:0007669"/>
    <property type="project" value="InterPro"/>
</dbReference>
<protein>
    <recommendedName>
        <fullName evidence="4">HTH luxR-type domain-containing protein</fullName>
    </recommendedName>
</protein>
<evidence type="ECO:0000259" key="4">
    <source>
        <dbReference type="PROSITE" id="PS50043"/>
    </source>
</evidence>
<feature type="domain" description="HTH luxR-type" evidence="4">
    <location>
        <begin position="834"/>
        <end position="899"/>
    </location>
</feature>
<keyword evidence="1" id="KW-0805">Transcription regulation</keyword>
<keyword evidence="6" id="KW-1185">Reference proteome</keyword>
<dbReference type="SMART" id="SM00421">
    <property type="entry name" value="HTH_LUXR"/>
    <property type="match status" value="1"/>
</dbReference>
<organism evidence="5 6">
    <name type="scientific">Stenotrophobium rhamnosiphilum</name>
    <dbReference type="NCBI Taxonomy" id="2029166"/>
    <lineage>
        <taxon>Bacteria</taxon>
        <taxon>Pseudomonadati</taxon>
        <taxon>Pseudomonadota</taxon>
        <taxon>Gammaproteobacteria</taxon>
        <taxon>Nevskiales</taxon>
        <taxon>Nevskiaceae</taxon>
        <taxon>Stenotrophobium</taxon>
    </lineage>
</organism>
<dbReference type="InterPro" id="IPR016032">
    <property type="entry name" value="Sig_transdc_resp-reg_C-effctor"/>
</dbReference>
<dbReference type="Gene3D" id="1.10.10.10">
    <property type="entry name" value="Winged helix-like DNA-binding domain superfamily/Winged helix DNA-binding domain"/>
    <property type="match status" value="1"/>
</dbReference>
<dbReference type="InterPro" id="IPR011990">
    <property type="entry name" value="TPR-like_helical_dom_sf"/>
</dbReference>
<dbReference type="InterPro" id="IPR036388">
    <property type="entry name" value="WH-like_DNA-bd_sf"/>
</dbReference>
<comment type="caution">
    <text evidence="5">The sequence shown here is derived from an EMBL/GenBank/DDBJ whole genome shotgun (WGS) entry which is preliminary data.</text>
</comment>
<gene>
    <name evidence="5" type="ORF">CJD38_03955</name>
</gene>
<evidence type="ECO:0000256" key="2">
    <source>
        <dbReference type="ARBA" id="ARBA00023125"/>
    </source>
</evidence>
<dbReference type="GO" id="GO:0003677">
    <property type="term" value="F:DNA binding"/>
    <property type="evidence" value="ECO:0007669"/>
    <property type="project" value="UniProtKB-KW"/>
</dbReference>
<dbReference type="Pfam" id="PF00196">
    <property type="entry name" value="GerE"/>
    <property type="match status" value="1"/>
</dbReference>
<evidence type="ECO:0000313" key="5">
    <source>
        <dbReference type="EMBL" id="PTU31847.1"/>
    </source>
</evidence>
<dbReference type="PANTHER" id="PTHR44688:SF16">
    <property type="entry name" value="DNA-BINDING TRANSCRIPTIONAL ACTIVATOR DEVR_DOSR"/>
    <property type="match status" value="1"/>
</dbReference>
<dbReference type="InterPro" id="IPR027417">
    <property type="entry name" value="P-loop_NTPase"/>
</dbReference>
<dbReference type="SUPFAM" id="SSF52540">
    <property type="entry name" value="P-loop containing nucleoside triphosphate hydrolases"/>
    <property type="match status" value="1"/>
</dbReference>
<dbReference type="PANTHER" id="PTHR44688">
    <property type="entry name" value="DNA-BINDING TRANSCRIPTIONAL ACTIVATOR DEVR_DOSR"/>
    <property type="match status" value="1"/>
</dbReference>
<proteinExistence type="predicted"/>
<dbReference type="SUPFAM" id="SSF46894">
    <property type="entry name" value="C-terminal effector domain of the bipartite response regulators"/>
    <property type="match status" value="1"/>
</dbReference>
<dbReference type="OrthoDB" id="1123107at2"/>
<dbReference type="Gene3D" id="3.40.50.300">
    <property type="entry name" value="P-loop containing nucleotide triphosphate hydrolases"/>
    <property type="match status" value="1"/>
</dbReference>
<dbReference type="PROSITE" id="PS50043">
    <property type="entry name" value="HTH_LUXR_2"/>
    <property type="match status" value="1"/>
</dbReference>
<evidence type="ECO:0000256" key="1">
    <source>
        <dbReference type="ARBA" id="ARBA00023015"/>
    </source>
</evidence>
<dbReference type="AlphaFoldDB" id="A0A2T5MH07"/>
<dbReference type="PRINTS" id="PR00038">
    <property type="entry name" value="HTHLUXR"/>
</dbReference>
<dbReference type="Pfam" id="PF25873">
    <property type="entry name" value="WHD_MalT"/>
    <property type="match status" value="1"/>
</dbReference>
<keyword evidence="3" id="KW-0804">Transcription</keyword>